<dbReference type="InterPro" id="IPR047794">
    <property type="entry name" value="C45_proenzyme-like"/>
</dbReference>
<keyword evidence="3" id="KW-1185">Reference proteome</keyword>
<dbReference type="InterPro" id="IPR047801">
    <property type="entry name" value="Peptidase_C45"/>
</dbReference>
<dbReference type="NCBIfam" id="NF040521">
    <property type="entry name" value="C45_proenzyme"/>
    <property type="match status" value="1"/>
</dbReference>
<dbReference type="Gene3D" id="1.10.10.2120">
    <property type="match status" value="1"/>
</dbReference>
<dbReference type="InterPro" id="IPR005079">
    <property type="entry name" value="Peptidase_C45_hydrolase"/>
</dbReference>
<sequence>MQKVTEETRLNQIPVIHVYGTHYVIGYTIGRQCKSLIDSVLTKWKFYNDVIIEKFLTPEGKQIYDASLALCTQKFSSYVDELKGMADGAGVPFYKLFLLHIDSLIVPPELEDEYGKQHSQTGCTTVMCNSDEVLQLSILPNNALILRLTVNFFVELQVIIGHTEDACPEFLNNVFLVSAHIVNNEGTTLEKFTTLTYAGYLPGYTMGYNHHGMIYTVNTIFPKMTLPNRTPRNFLARAILRASNLHQVVDILRDAGNGASDGFSVNLHFTKQEGTPVLHNVEVGPNKDLADESELSMLTLTHGEHHAHCNKYLRLKIEELCGVGMESSTHRHKTIGRHLIPTSMEEVKVILSDQSDNEYPIFRCGKKQDYVKTVAVGIFNVTNRKWYIYMEPPASSAPVATIPLDM</sequence>
<organism evidence="2 3">
    <name type="scientific">Orchesella dallaii</name>
    <dbReference type="NCBI Taxonomy" id="48710"/>
    <lineage>
        <taxon>Eukaryota</taxon>
        <taxon>Metazoa</taxon>
        <taxon>Ecdysozoa</taxon>
        <taxon>Arthropoda</taxon>
        <taxon>Hexapoda</taxon>
        <taxon>Collembola</taxon>
        <taxon>Entomobryomorpha</taxon>
        <taxon>Entomobryoidea</taxon>
        <taxon>Orchesellidae</taxon>
        <taxon>Orchesellinae</taxon>
        <taxon>Orchesella</taxon>
    </lineage>
</organism>
<dbReference type="Gene3D" id="3.60.60.10">
    <property type="entry name" value="Penicillin V Acylase, Chain A"/>
    <property type="match status" value="1"/>
</dbReference>
<accession>A0ABP1RTP4</accession>
<dbReference type="Proteomes" id="UP001642540">
    <property type="component" value="Unassembled WGS sequence"/>
</dbReference>
<evidence type="ECO:0000313" key="2">
    <source>
        <dbReference type="EMBL" id="CAL8135580.1"/>
    </source>
</evidence>
<dbReference type="PANTHER" id="PTHR34180:SF1">
    <property type="entry name" value="BETA-ALANYL-DOPAMINE_CARCININE HYDROLASE"/>
    <property type="match status" value="1"/>
</dbReference>
<dbReference type="Pfam" id="PF03417">
    <property type="entry name" value="AAT"/>
    <property type="match status" value="1"/>
</dbReference>
<evidence type="ECO:0000313" key="3">
    <source>
        <dbReference type="Proteomes" id="UP001642540"/>
    </source>
</evidence>
<evidence type="ECO:0000259" key="1">
    <source>
        <dbReference type="Pfam" id="PF03417"/>
    </source>
</evidence>
<name>A0ABP1RTP4_9HEXA</name>
<comment type="caution">
    <text evidence="2">The sequence shown here is derived from an EMBL/GenBank/DDBJ whole genome shotgun (WGS) entry which is preliminary data.</text>
</comment>
<gene>
    <name evidence="2" type="ORF">ODALV1_LOCUS26044</name>
</gene>
<protein>
    <recommendedName>
        <fullName evidence="1">Peptidase C45 hydrolase domain-containing protein</fullName>
    </recommendedName>
</protein>
<dbReference type="PANTHER" id="PTHR34180">
    <property type="entry name" value="PEPTIDASE C45"/>
    <property type="match status" value="1"/>
</dbReference>
<feature type="domain" description="Peptidase C45 hydrolase" evidence="1">
    <location>
        <begin position="159"/>
        <end position="393"/>
    </location>
</feature>
<proteinExistence type="predicted"/>
<reference evidence="2 3" key="1">
    <citation type="submission" date="2024-08" db="EMBL/GenBank/DDBJ databases">
        <authorList>
            <person name="Cucini C."/>
            <person name="Frati F."/>
        </authorList>
    </citation>
    <scope>NUCLEOTIDE SEQUENCE [LARGE SCALE GENOMIC DNA]</scope>
</reference>
<dbReference type="EMBL" id="CAXLJM020000108">
    <property type="protein sequence ID" value="CAL8135580.1"/>
    <property type="molecule type" value="Genomic_DNA"/>
</dbReference>